<sequence length="257" mass="29027">MLSIQRSIPIPRIGLEKLINYILLVGENPGINCSVIKEKRLDIGKGKGDITRFFQRIGLIEVDEKCGVRLTEVGNAVFKALNEDLTLAKMLLHLVLYRELPHYRLLIDLISEHEPVGVTELHELANRRIRELSPTAWLNDVAYKALIGLAIDLEVIEVTNNKVNIRYTASVSECIRKSIAITNNQKILRMDNLNNCLKQLIRNFDIKASLINNLNNCVEPIVAPGPIGSRNTYFRVIDEDCVVRQVVDAILRLPIST</sequence>
<evidence type="ECO:0000313" key="1">
    <source>
        <dbReference type="EMBL" id="BDR91261.1"/>
    </source>
</evidence>
<reference evidence="4" key="3">
    <citation type="submission" date="2022-09" db="EMBL/GenBank/DDBJ databases">
        <title>Complete genome sequence of Vulcanisaeta souniana.</title>
        <authorList>
            <person name="Kato S."/>
            <person name="Itoh T."/>
            <person name="Ohkuma M."/>
        </authorList>
    </citation>
    <scope>NUCLEOTIDE SEQUENCE [LARGE SCALE GENOMIC DNA]</scope>
    <source>
        <strain evidence="4">JCM 11219</strain>
    </source>
</reference>
<dbReference type="EMBL" id="BMNM01000012">
    <property type="protein sequence ID" value="GGI85004.1"/>
    <property type="molecule type" value="Genomic_DNA"/>
</dbReference>
<dbReference type="Proteomes" id="UP001060771">
    <property type="component" value="Chromosome"/>
</dbReference>
<reference evidence="2" key="2">
    <citation type="submission" date="2020-09" db="EMBL/GenBank/DDBJ databases">
        <authorList>
            <person name="Sun Q."/>
            <person name="Ohkuma M."/>
        </authorList>
    </citation>
    <scope>NUCLEOTIDE SEQUENCE</scope>
    <source>
        <strain evidence="2">JCM 11219</strain>
    </source>
</reference>
<gene>
    <name evidence="2" type="ORF">GCM10007112_22500</name>
    <name evidence="1" type="ORF">Vsou_03540</name>
</gene>
<keyword evidence="4" id="KW-1185">Reference proteome</keyword>
<name>A0A830EI48_9CREN</name>
<dbReference type="EMBL" id="AP026830">
    <property type="protein sequence ID" value="BDR91261.1"/>
    <property type="molecule type" value="Genomic_DNA"/>
</dbReference>
<evidence type="ECO:0000313" key="4">
    <source>
        <dbReference type="Proteomes" id="UP001060771"/>
    </source>
</evidence>
<protein>
    <submittedName>
        <fullName evidence="2">Uncharacterized protein</fullName>
    </submittedName>
</protein>
<evidence type="ECO:0000313" key="2">
    <source>
        <dbReference type="EMBL" id="GGI85004.1"/>
    </source>
</evidence>
<dbReference type="AlphaFoldDB" id="A0A830EI48"/>
<proteinExistence type="predicted"/>
<dbReference type="GeneID" id="76205906"/>
<dbReference type="RefSeq" id="WP_188604009.1">
    <property type="nucleotide sequence ID" value="NZ_AP026830.1"/>
</dbReference>
<organism evidence="2 3">
    <name type="scientific">Vulcanisaeta souniana JCM 11219</name>
    <dbReference type="NCBI Taxonomy" id="1293586"/>
    <lineage>
        <taxon>Archaea</taxon>
        <taxon>Thermoproteota</taxon>
        <taxon>Thermoprotei</taxon>
        <taxon>Thermoproteales</taxon>
        <taxon>Thermoproteaceae</taxon>
        <taxon>Vulcanisaeta</taxon>
    </lineage>
</organism>
<accession>A0A830EI48</accession>
<evidence type="ECO:0000313" key="3">
    <source>
        <dbReference type="Proteomes" id="UP000657075"/>
    </source>
</evidence>
<dbReference type="Proteomes" id="UP000657075">
    <property type="component" value="Unassembled WGS sequence"/>
</dbReference>
<dbReference type="OrthoDB" id="27387at2157"/>
<reference evidence="2" key="1">
    <citation type="journal article" date="2014" name="Int. J. Syst. Evol. Microbiol.">
        <title>Complete genome sequence of Corynebacterium casei LMG S-19264T (=DSM 44701T), isolated from a smear-ripened cheese.</title>
        <authorList>
            <consortium name="US DOE Joint Genome Institute (JGI-PGF)"/>
            <person name="Walter F."/>
            <person name="Albersmeier A."/>
            <person name="Kalinowski J."/>
            <person name="Ruckert C."/>
        </authorList>
    </citation>
    <scope>NUCLEOTIDE SEQUENCE</scope>
    <source>
        <strain evidence="2">JCM 11219</strain>
    </source>
</reference>
<reference evidence="1" key="4">
    <citation type="journal article" date="2023" name="Microbiol. Resour. Announc.">
        <title>Complete Genome Sequence of Vulcanisaeta souniana Strain IC-059, a Hyperthermophilic Archaeon Isolated from Hot Spring Water in Japan.</title>
        <authorList>
            <person name="Kato S."/>
            <person name="Itoh T."/>
            <person name="Wu L."/>
            <person name="Ma J."/>
            <person name="Ohkuma M."/>
        </authorList>
    </citation>
    <scope>NUCLEOTIDE SEQUENCE</scope>
    <source>
        <strain evidence="1">JCM 11219</strain>
    </source>
</reference>